<reference evidence="3" key="1">
    <citation type="submission" date="2019-07" db="EMBL/GenBank/DDBJ databases">
        <title>De Novo Assembly of kiwifruit Actinidia rufa.</title>
        <authorList>
            <person name="Sugita-Konishi S."/>
            <person name="Sato K."/>
            <person name="Mori E."/>
            <person name="Abe Y."/>
            <person name="Kisaki G."/>
            <person name="Hamano K."/>
            <person name="Suezawa K."/>
            <person name="Otani M."/>
            <person name="Fukuda T."/>
            <person name="Manabe T."/>
            <person name="Gomi K."/>
            <person name="Tabuchi M."/>
            <person name="Akimitsu K."/>
            <person name="Kataoka I."/>
        </authorList>
    </citation>
    <scope>NUCLEOTIDE SEQUENCE [LARGE SCALE GENOMIC DNA]</scope>
    <source>
        <strain evidence="3">cv. Fuchu</strain>
    </source>
</reference>
<organism evidence="2 3">
    <name type="scientific">Actinidia rufa</name>
    <dbReference type="NCBI Taxonomy" id="165716"/>
    <lineage>
        <taxon>Eukaryota</taxon>
        <taxon>Viridiplantae</taxon>
        <taxon>Streptophyta</taxon>
        <taxon>Embryophyta</taxon>
        <taxon>Tracheophyta</taxon>
        <taxon>Spermatophyta</taxon>
        <taxon>Magnoliopsida</taxon>
        <taxon>eudicotyledons</taxon>
        <taxon>Gunneridae</taxon>
        <taxon>Pentapetalae</taxon>
        <taxon>asterids</taxon>
        <taxon>Ericales</taxon>
        <taxon>Actinidiaceae</taxon>
        <taxon>Actinidia</taxon>
    </lineage>
</organism>
<feature type="chain" id="PRO_5029601217" evidence="1">
    <location>
        <begin position="32"/>
        <end position="87"/>
    </location>
</feature>
<evidence type="ECO:0000313" key="3">
    <source>
        <dbReference type="Proteomes" id="UP000585474"/>
    </source>
</evidence>
<proteinExistence type="predicted"/>
<sequence length="87" mass="9561">MHHTVRQRPIGAEAVRLLAALHCWLLDCAVTTRCTRLCNDCHGLDGVGLLKAWTMLDDAAAQGMAYKDLNDAGQRKDGLYMALLHKG</sequence>
<dbReference type="EMBL" id="BJWL01000147">
    <property type="protein sequence ID" value="GFS31540.1"/>
    <property type="molecule type" value="Genomic_DNA"/>
</dbReference>
<gene>
    <name evidence="2" type="ORF">Acr_00g0017950</name>
</gene>
<feature type="signal peptide" evidence="1">
    <location>
        <begin position="1"/>
        <end position="31"/>
    </location>
</feature>
<evidence type="ECO:0000313" key="2">
    <source>
        <dbReference type="EMBL" id="GFS31540.1"/>
    </source>
</evidence>
<protein>
    <submittedName>
        <fullName evidence="2">Uncharacterized protein</fullName>
    </submittedName>
</protein>
<accession>A0A7J0DD60</accession>
<keyword evidence="1" id="KW-0732">Signal</keyword>
<dbReference type="AlphaFoldDB" id="A0A7J0DD60"/>
<name>A0A7J0DD60_9ERIC</name>
<keyword evidence="3" id="KW-1185">Reference proteome</keyword>
<comment type="caution">
    <text evidence="2">The sequence shown here is derived from an EMBL/GenBank/DDBJ whole genome shotgun (WGS) entry which is preliminary data.</text>
</comment>
<evidence type="ECO:0000256" key="1">
    <source>
        <dbReference type="SAM" id="SignalP"/>
    </source>
</evidence>
<dbReference type="Proteomes" id="UP000585474">
    <property type="component" value="Unassembled WGS sequence"/>
</dbReference>